<feature type="domain" description="Cyanophycin synthase-like N-terminal" evidence="2">
    <location>
        <begin position="58"/>
        <end position="169"/>
    </location>
</feature>
<dbReference type="InterPro" id="IPR044019">
    <property type="entry name" value="Cyanophycin_syn_N"/>
</dbReference>
<dbReference type="EMBL" id="CADCTU010000633">
    <property type="protein sequence ID" value="CAA9339033.1"/>
    <property type="molecule type" value="Genomic_DNA"/>
</dbReference>
<dbReference type="Pfam" id="PF18921">
    <property type="entry name" value="Cyanophycin_syn"/>
    <property type="match status" value="1"/>
</dbReference>
<feature type="non-terminal residue" evidence="3">
    <location>
        <position position="226"/>
    </location>
</feature>
<dbReference type="EC" id="6.3.2.30" evidence="3"/>
<protein>
    <submittedName>
        <fullName evidence="3">Cyanophycin synthase(EC)</fullName>
        <ecNumber evidence="3">6.3.2.29</ecNumber>
        <ecNumber evidence="3">6.3.2.30</ecNumber>
    </submittedName>
</protein>
<gene>
    <name evidence="3" type="ORF">AVDCRST_MAG11-2887</name>
</gene>
<feature type="region of interest" description="Disordered" evidence="1">
    <location>
        <begin position="1"/>
        <end position="31"/>
    </location>
</feature>
<evidence type="ECO:0000256" key="1">
    <source>
        <dbReference type="SAM" id="MobiDB-lite"/>
    </source>
</evidence>
<accession>A0A6J4LV65</accession>
<sequence>MRHAYARRAADAGAMSDTEPHRAEAPPALPNPFTEIRMSALSATRGANYWSRRPVTRMDVVVGAYDDISSAEVPGFTDRLVAALPGLVEHRCSIGERGGFVTRLRRGTYAPHIVEHVALELQTMIGHDVGYGRTRGGEAPDEYTLVFEHLHEAVGLRAAALALDTVQQALAGTLAGVDHVTAELAALAEGADVPPVAAEVLCAVTGGGDRAAARAELARAAACGGA</sequence>
<reference evidence="3" key="1">
    <citation type="submission" date="2020-02" db="EMBL/GenBank/DDBJ databases">
        <authorList>
            <person name="Meier V. D."/>
        </authorList>
    </citation>
    <scope>NUCLEOTIDE SEQUENCE</scope>
    <source>
        <strain evidence="3">AVDCRST_MAG11</strain>
    </source>
</reference>
<evidence type="ECO:0000259" key="2">
    <source>
        <dbReference type="Pfam" id="PF18921"/>
    </source>
</evidence>
<name>A0A6J4LV65_9BACT</name>
<evidence type="ECO:0000313" key="3">
    <source>
        <dbReference type="EMBL" id="CAA9339033.1"/>
    </source>
</evidence>
<dbReference type="EC" id="6.3.2.29" evidence="3"/>
<dbReference type="GO" id="GO:0071161">
    <property type="term" value="F:cyanophycin synthetase activity (L-arginine-adding)"/>
    <property type="evidence" value="ECO:0007669"/>
    <property type="project" value="UniProtKB-EC"/>
</dbReference>
<keyword evidence="3" id="KW-0436">Ligase</keyword>
<organism evidence="3">
    <name type="scientific">uncultured Gemmatimonadaceae bacterium</name>
    <dbReference type="NCBI Taxonomy" id="246130"/>
    <lineage>
        <taxon>Bacteria</taxon>
        <taxon>Pseudomonadati</taxon>
        <taxon>Gemmatimonadota</taxon>
        <taxon>Gemmatimonadia</taxon>
        <taxon>Gemmatimonadales</taxon>
        <taxon>Gemmatimonadaceae</taxon>
        <taxon>environmental samples</taxon>
    </lineage>
</organism>
<dbReference type="AlphaFoldDB" id="A0A6J4LV65"/>
<dbReference type="GO" id="GO:0071160">
    <property type="term" value="F:cyanophycin synthetase activity (L-aspartate-adding)"/>
    <property type="evidence" value="ECO:0007669"/>
    <property type="project" value="UniProtKB-EC"/>
</dbReference>
<proteinExistence type="predicted"/>